<dbReference type="SMART" id="SM01130">
    <property type="entry name" value="DHDPS"/>
    <property type="match status" value="1"/>
</dbReference>
<dbReference type="EMBL" id="CP046522">
    <property type="protein sequence ID" value="QGU95997.1"/>
    <property type="molecule type" value="Genomic_DNA"/>
</dbReference>
<sequence>MIGKWLTPVVTAFDKDGNLDYEANKNIYDFLIKGGVDGIVVMGSTGEFFTMTMEQKKELIRLAVEYVNKRIKVFIGTSCMSADETVELSNYAHEVGADAVMVISPYYFALSNESIEVFYDKVAEGTKADIYLYNFPARTGYDLTPEVTLNLARKHKNIVGYKDTVTEMGHTRALIETMSEEFPEFEVYSGFDENFAHNILSGGAGCIGGISNFAPEACAAAVKAVNDKDFDKVAEMQKTINALMAIYDTAKVFIPIVKKAMMFRGIKMEDYCTVPFIQANEEETAKVKALMENLNLI</sequence>
<dbReference type="Proteomes" id="UP000422764">
    <property type="component" value="Chromosome"/>
</dbReference>
<feature type="binding site" evidence="5">
    <location>
        <position position="207"/>
    </location>
    <ligand>
        <name>pyruvate</name>
        <dbReference type="ChEBI" id="CHEBI:15361"/>
    </ligand>
</feature>
<organism evidence="6 7">
    <name type="scientific">Clostridium bovifaecis</name>
    <dbReference type="NCBI Taxonomy" id="2184719"/>
    <lineage>
        <taxon>Bacteria</taxon>
        <taxon>Bacillati</taxon>
        <taxon>Bacillota</taxon>
        <taxon>Clostridia</taxon>
        <taxon>Eubacteriales</taxon>
        <taxon>Clostridiaceae</taxon>
        <taxon>Clostridium</taxon>
    </lineage>
</organism>
<dbReference type="PRINTS" id="PR00146">
    <property type="entry name" value="DHPICSNTHASE"/>
</dbReference>
<proteinExistence type="inferred from homology"/>
<dbReference type="PROSITE" id="PS00665">
    <property type="entry name" value="DHDPS_1"/>
    <property type="match status" value="1"/>
</dbReference>
<feature type="binding site" evidence="5">
    <location>
        <position position="45"/>
    </location>
    <ligand>
        <name>pyruvate</name>
        <dbReference type="ChEBI" id="CHEBI:15361"/>
    </ligand>
</feature>
<accession>A0A6I6F694</accession>
<dbReference type="GO" id="GO:0005829">
    <property type="term" value="C:cytosol"/>
    <property type="evidence" value="ECO:0007669"/>
    <property type="project" value="TreeGrafter"/>
</dbReference>
<dbReference type="InterPro" id="IPR020624">
    <property type="entry name" value="Schiff_base-form_aldolases_CS"/>
</dbReference>
<dbReference type="SUPFAM" id="SSF51569">
    <property type="entry name" value="Aldolase"/>
    <property type="match status" value="1"/>
</dbReference>
<dbReference type="InterPro" id="IPR013785">
    <property type="entry name" value="Aldolase_TIM"/>
</dbReference>
<dbReference type="Pfam" id="PF00701">
    <property type="entry name" value="DHDPS"/>
    <property type="match status" value="1"/>
</dbReference>
<evidence type="ECO:0000313" key="7">
    <source>
        <dbReference type="Proteomes" id="UP000422764"/>
    </source>
</evidence>
<dbReference type="InterPro" id="IPR002220">
    <property type="entry name" value="DapA-like"/>
</dbReference>
<feature type="active site" description="Schiff-base intermediate with substrate" evidence="4">
    <location>
        <position position="162"/>
    </location>
</feature>
<keyword evidence="1 3" id="KW-0456">Lyase</keyword>
<protein>
    <submittedName>
        <fullName evidence="6">Dihydrodipicolinate synthase family protein</fullName>
    </submittedName>
</protein>
<evidence type="ECO:0000313" key="6">
    <source>
        <dbReference type="EMBL" id="QGU95997.1"/>
    </source>
</evidence>
<dbReference type="PANTHER" id="PTHR12128:SF28">
    <property type="entry name" value="2-DEHYDRO-3-DEOXY-D-GLUCONATE ALDOLASE YAGE-RELATED"/>
    <property type="match status" value="1"/>
</dbReference>
<gene>
    <name evidence="6" type="ORF">GOM49_13665</name>
</gene>
<dbReference type="Gene3D" id="3.20.20.70">
    <property type="entry name" value="Aldolase class I"/>
    <property type="match status" value="1"/>
</dbReference>
<evidence type="ECO:0000256" key="4">
    <source>
        <dbReference type="PIRSR" id="PIRSR001365-1"/>
    </source>
</evidence>
<name>A0A6I6F694_9CLOT</name>
<feature type="active site" description="Proton donor/acceptor" evidence="4">
    <location>
        <position position="133"/>
    </location>
</feature>
<evidence type="ECO:0000256" key="5">
    <source>
        <dbReference type="PIRSR" id="PIRSR001365-2"/>
    </source>
</evidence>
<dbReference type="GO" id="GO:0016829">
    <property type="term" value="F:lyase activity"/>
    <property type="evidence" value="ECO:0007669"/>
    <property type="project" value="UniProtKB-KW"/>
</dbReference>
<reference evidence="6 7" key="1">
    <citation type="submission" date="2019-12" db="EMBL/GenBank/DDBJ databases">
        <title>Genome sequenceing of Clostridium bovifaecis.</title>
        <authorList>
            <person name="Yao Y."/>
        </authorList>
    </citation>
    <scope>NUCLEOTIDE SEQUENCE [LARGE SCALE GENOMIC DNA]</scope>
    <source>
        <strain evidence="6 7">BXX</strain>
    </source>
</reference>
<dbReference type="CDD" id="cd00408">
    <property type="entry name" value="DHDPS-like"/>
    <property type="match status" value="1"/>
</dbReference>
<dbReference type="PANTHER" id="PTHR12128">
    <property type="entry name" value="DIHYDRODIPICOLINATE SYNTHASE"/>
    <property type="match status" value="1"/>
</dbReference>
<evidence type="ECO:0000256" key="2">
    <source>
        <dbReference type="ARBA" id="ARBA00023270"/>
    </source>
</evidence>
<keyword evidence="2" id="KW-0704">Schiff base</keyword>
<dbReference type="PIRSF" id="PIRSF001365">
    <property type="entry name" value="DHDPS"/>
    <property type="match status" value="1"/>
</dbReference>
<keyword evidence="7" id="KW-1185">Reference proteome</keyword>
<dbReference type="AlphaFoldDB" id="A0A6I6F694"/>
<evidence type="ECO:0000256" key="1">
    <source>
        <dbReference type="ARBA" id="ARBA00023239"/>
    </source>
</evidence>
<evidence type="ECO:0000256" key="3">
    <source>
        <dbReference type="PIRNR" id="PIRNR001365"/>
    </source>
</evidence>
<comment type="similarity">
    <text evidence="3">Belongs to the DapA family.</text>
</comment>